<reference evidence="1" key="1">
    <citation type="submission" date="2020-09" db="EMBL/GenBank/DDBJ databases">
        <title>New species isolated from human feces.</title>
        <authorList>
            <person name="Kitahara M."/>
            <person name="Shigeno Y."/>
            <person name="Shime M."/>
            <person name="Matsumoto Y."/>
            <person name="Nakamura S."/>
            <person name="Motooka D."/>
            <person name="Fukuoka S."/>
            <person name="Nishikawa H."/>
            <person name="Benno Y."/>
        </authorList>
    </citation>
    <scope>NUCLEOTIDE SEQUENCE</scope>
    <source>
        <strain evidence="1">MM59</strain>
    </source>
</reference>
<dbReference type="KEGG" id="pfaa:MM59RIKEN_07130"/>
<evidence type="ECO:0000313" key="2">
    <source>
        <dbReference type="Proteomes" id="UP000679848"/>
    </source>
</evidence>
<accession>A0A810Q5Y3</accession>
<dbReference type="AlphaFoldDB" id="A0A810Q5Y3"/>
<gene>
    <name evidence="1" type="ORF">MM59RIKEN_07130</name>
</gene>
<keyword evidence="2" id="KW-1185">Reference proteome</keyword>
<evidence type="ECO:0000313" key="1">
    <source>
        <dbReference type="EMBL" id="BCK83394.1"/>
    </source>
</evidence>
<proteinExistence type="predicted"/>
<dbReference type="EMBL" id="AP023420">
    <property type="protein sequence ID" value="BCK83394.1"/>
    <property type="molecule type" value="Genomic_DNA"/>
</dbReference>
<protein>
    <recommendedName>
        <fullName evidence="3">Peptidase C39-like domain-containing protein</fullName>
    </recommendedName>
</protein>
<sequence>MTGVNMRFEFYNENPAGRNVGDCTVRAISKALGQSWDATYWNLCIEGNLLKDMPSSNAVWGAYLRRQGFERDIVRDDMSVADFATENPHGTYILALSGHVVCVQDSIIYDTWDSGNEIVLYYWMKED</sequence>
<name>A0A810Q5Y3_9FIRM</name>
<dbReference type="Proteomes" id="UP000679848">
    <property type="component" value="Chromosome"/>
</dbReference>
<dbReference type="RefSeq" id="WP_228300451.1">
    <property type="nucleotide sequence ID" value="NZ_AP023420.1"/>
</dbReference>
<organism evidence="1 2">
    <name type="scientific">Pusillibacter faecalis</name>
    <dbReference type="NCBI Taxonomy" id="2714358"/>
    <lineage>
        <taxon>Bacteria</taxon>
        <taxon>Bacillati</taxon>
        <taxon>Bacillota</taxon>
        <taxon>Clostridia</taxon>
        <taxon>Eubacteriales</taxon>
        <taxon>Oscillospiraceae</taxon>
        <taxon>Pusillibacter</taxon>
    </lineage>
</organism>
<evidence type="ECO:0008006" key="3">
    <source>
        <dbReference type="Google" id="ProtNLM"/>
    </source>
</evidence>